<accession>A0A1G9G6I0</accession>
<dbReference type="Pfam" id="PF01148">
    <property type="entry name" value="CTP_transf_1"/>
    <property type="match status" value="1"/>
</dbReference>
<dbReference type="RefSeq" id="WP_092500995.1">
    <property type="nucleotide sequence ID" value="NZ_FNFV01000006.1"/>
</dbReference>
<keyword evidence="11 18" id="KW-0812">Transmembrane</keyword>
<keyword evidence="13 19" id="KW-1133">Transmembrane helix</keyword>
<feature type="transmembrane region" description="Helical" evidence="19">
    <location>
        <begin position="245"/>
        <end position="265"/>
    </location>
</feature>
<evidence type="ECO:0000256" key="1">
    <source>
        <dbReference type="ARBA" id="ARBA00001698"/>
    </source>
</evidence>
<dbReference type="PANTHER" id="PTHR46382">
    <property type="entry name" value="PHOSPHATIDATE CYTIDYLYLTRANSFERASE"/>
    <property type="match status" value="1"/>
</dbReference>
<protein>
    <recommendedName>
        <fullName evidence="7 18">Phosphatidate cytidylyltransferase</fullName>
        <ecNumber evidence="6 18">2.7.7.41</ecNumber>
    </recommendedName>
</protein>
<gene>
    <name evidence="20" type="ORF">SAMN05216257_106106</name>
</gene>
<dbReference type="STRING" id="990712.SAMN05216257_106106"/>
<comment type="pathway">
    <text evidence="4">Lipid metabolism.</text>
</comment>
<evidence type="ECO:0000256" key="9">
    <source>
        <dbReference type="ARBA" id="ARBA00022516"/>
    </source>
</evidence>
<evidence type="ECO:0000256" key="19">
    <source>
        <dbReference type="SAM" id="Phobius"/>
    </source>
</evidence>
<evidence type="ECO:0000256" key="18">
    <source>
        <dbReference type="RuleBase" id="RU003938"/>
    </source>
</evidence>
<keyword evidence="12 18" id="KW-0548">Nucleotidyltransferase</keyword>
<keyword evidence="16" id="KW-0594">Phospholipid biosynthesis</keyword>
<dbReference type="UniPathway" id="UPA00557">
    <property type="reaction ID" value="UER00614"/>
</dbReference>
<comment type="catalytic activity">
    <reaction evidence="1 18">
        <text>a 1,2-diacyl-sn-glycero-3-phosphate + CTP + H(+) = a CDP-1,2-diacyl-sn-glycerol + diphosphate</text>
        <dbReference type="Rhea" id="RHEA:16229"/>
        <dbReference type="ChEBI" id="CHEBI:15378"/>
        <dbReference type="ChEBI" id="CHEBI:33019"/>
        <dbReference type="ChEBI" id="CHEBI:37563"/>
        <dbReference type="ChEBI" id="CHEBI:58332"/>
        <dbReference type="ChEBI" id="CHEBI:58608"/>
        <dbReference type="EC" id="2.7.7.41"/>
    </reaction>
</comment>
<keyword evidence="8" id="KW-1003">Cell membrane</keyword>
<evidence type="ECO:0000256" key="17">
    <source>
        <dbReference type="ARBA" id="ARBA00023264"/>
    </source>
</evidence>
<keyword evidence="10 18" id="KW-0808">Transferase</keyword>
<dbReference type="PANTHER" id="PTHR46382:SF1">
    <property type="entry name" value="PHOSPHATIDATE CYTIDYLYLTRANSFERASE"/>
    <property type="match status" value="1"/>
</dbReference>
<reference evidence="21" key="1">
    <citation type="submission" date="2016-10" db="EMBL/GenBank/DDBJ databases">
        <authorList>
            <person name="Varghese N."/>
            <person name="Submissions S."/>
        </authorList>
    </citation>
    <scope>NUCLEOTIDE SEQUENCE [LARGE SCALE GENOMIC DNA]</scope>
    <source>
        <strain evidence="21">CGMCC 1.10789</strain>
    </source>
</reference>
<evidence type="ECO:0000256" key="4">
    <source>
        <dbReference type="ARBA" id="ARBA00005189"/>
    </source>
</evidence>
<evidence type="ECO:0000313" key="21">
    <source>
        <dbReference type="Proteomes" id="UP000199328"/>
    </source>
</evidence>
<comment type="pathway">
    <text evidence="3 18">Phospholipid metabolism; CDP-diacylglycerol biosynthesis; CDP-diacylglycerol from sn-glycerol 3-phosphate: step 3/3.</text>
</comment>
<evidence type="ECO:0000256" key="6">
    <source>
        <dbReference type="ARBA" id="ARBA00012487"/>
    </source>
</evidence>
<dbReference type="OrthoDB" id="9799199at2"/>
<sequence length="269" mass="27570">MSGGARGGRWEDLAPRVITGVALAVIGVAALWAGGWWFRALVALATGAIFWEMRRMLAPHRPAGAMGAGAIGAAVVALAPLLPGWALAPVFAAVALTAALDARAEDRPRAILYALFILTAGFALAAFRDSHGLVFVAWLVAVVVVTDIAGYFAGRLIGGPKFWPRVSPKKTWAGIVAGWMAAAGIGGLFAALTGQGLSLVLLSAVVSFASQMGDAAESALKRRAGVKDASALLPGHGGVWDRFDALLGAALMALMMDLLGLMPVMGGMG</sequence>
<evidence type="ECO:0000256" key="15">
    <source>
        <dbReference type="ARBA" id="ARBA00023136"/>
    </source>
</evidence>
<feature type="transmembrane region" description="Helical" evidence="19">
    <location>
        <begin position="133"/>
        <end position="152"/>
    </location>
</feature>
<keyword evidence="14" id="KW-0443">Lipid metabolism</keyword>
<evidence type="ECO:0000256" key="10">
    <source>
        <dbReference type="ARBA" id="ARBA00022679"/>
    </source>
</evidence>
<evidence type="ECO:0000256" key="14">
    <source>
        <dbReference type="ARBA" id="ARBA00023098"/>
    </source>
</evidence>
<keyword evidence="17" id="KW-1208">Phospholipid metabolism</keyword>
<organism evidence="20 21">
    <name type="scientific">Meinhardsimonia xiamenensis</name>
    <dbReference type="NCBI Taxonomy" id="990712"/>
    <lineage>
        <taxon>Bacteria</taxon>
        <taxon>Pseudomonadati</taxon>
        <taxon>Pseudomonadota</taxon>
        <taxon>Alphaproteobacteria</taxon>
        <taxon>Rhodobacterales</taxon>
        <taxon>Paracoccaceae</taxon>
        <taxon>Meinhardsimonia</taxon>
    </lineage>
</organism>
<evidence type="ECO:0000256" key="13">
    <source>
        <dbReference type="ARBA" id="ARBA00022989"/>
    </source>
</evidence>
<evidence type="ECO:0000256" key="16">
    <source>
        <dbReference type="ARBA" id="ARBA00023209"/>
    </source>
</evidence>
<dbReference type="AlphaFoldDB" id="A0A1G9G6I0"/>
<evidence type="ECO:0000256" key="12">
    <source>
        <dbReference type="ARBA" id="ARBA00022695"/>
    </source>
</evidence>
<feature type="transmembrane region" description="Helical" evidence="19">
    <location>
        <begin position="85"/>
        <end position="103"/>
    </location>
</feature>
<keyword evidence="9" id="KW-0444">Lipid biosynthesis</keyword>
<evidence type="ECO:0000256" key="5">
    <source>
        <dbReference type="ARBA" id="ARBA00010185"/>
    </source>
</evidence>
<dbReference type="EC" id="2.7.7.41" evidence="6 18"/>
<keyword evidence="15 19" id="KW-0472">Membrane</keyword>
<dbReference type="GO" id="GO:0005886">
    <property type="term" value="C:plasma membrane"/>
    <property type="evidence" value="ECO:0007669"/>
    <property type="project" value="UniProtKB-SubCell"/>
</dbReference>
<dbReference type="Proteomes" id="UP000199328">
    <property type="component" value="Unassembled WGS sequence"/>
</dbReference>
<evidence type="ECO:0000313" key="20">
    <source>
        <dbReference type="EMBL" id="SDK95883.1"/>
    </source>
</evidence>
<comment type="subcellular location">
    <subcellularLocation>
        <location evidence="2">Cell membrane</location>
        <topology evidence="2">Multi-pass membrane protein</topology>
    </subcellularLocation>
</comment>
<dbReference type="GO" id="GO:0004605">
    <property type="term" value="F:phosphatidate cytidylyltransferase activity"/>
    <property type="evidence" value="ECO:0007669"/>
    <property type="project" value="UniProtKB-EC"/>
</dbReference>
<feature type="transmembrane region" description="Helical" evidence="19">
    <location>
        <begin position="110"/>
        <end position="127"/>
    </location>
</feature>
<dbReference type="PROSITE" id="PS01315">
    <property type="entry name" value="CDS"/>
    <property type="match status" value="1"/>
</dbReference>
<feature type="transmembrane region" description="Helical" evidence="19">
    <location>
        <begin position="172"/>
        <end position="192"/>
    </location>
</feature>
<keyword evidence="21" id="KW-1185">Reference proteome</keyword>
<name>A0A1G9G6I0_9RHOB</name>
<evidence type="ECO:0000256" key="2">
    <source>
        <dbReference type="ARBA" id="ARBA00004651"/>
    </source>
</evidence>
<feature type="transmembrane region" description="Helical" evidence="19">
    <location>
        <begin position="20"/>
        <end position="51"/>
    </location>
</feature>
<evidence type="ECO:0000256" key="8">
    <source>
        <dbReference type="ARBA" id="ARBA00022475"/>
    </source>
</evidence>
<evidence type="ECO:0000256" key="7">
    <source>
        <dbReference type="ARBA" id="ARBA00019373"/>
    </source>
</evidence>
<evidence type="ECO:0000256" key="11">
    <source>
        <dbReference type="ARBA" id="ARBA00022692"/>
    </source>
</evidence>
<evidence type="ECO:0000256" key="3">
    <source>
        <dbReference type="ARBA" id="ARBA00005119"/>
    </source>
</evidence>
<dbReference type="InterPro" id="IPR000374">
    <property type="entry name" value="PC_trans"/>
</dbReference>
<proteinExistence type="inferred from homology"/>
<dbReference type="GO" id="GO:0016024">
    <property type="term" value="P:CDP-diacylglycerol biosynthetic process"/>
    <property type="evidence" value="ECO:0007669"/>
    <property type="project" value="UniProtKB-UniPathway"/>
</dbReference>
<dbReference type="EMBL" id="FNFV01000006">
    <property type="protein sequence ID" value="SDK95883.1"/>
    <property type="molecule type" value="Genomic_DNA"/>
</dbReference>
<comment type="similarity">
    <text evidence="5 18">Belongs to the CDS family.</text>
</comment>